<dbReference type="InterPro" id="IPR036770">
    <property type="entry name" value="Ankyrin_rpt-contain_sf"/>
</dbReference>
<dbReference type="Pfam" id="PF12796">
    <property type="entry name" value="Ank_2"/>
    <property type="match status" value="1"/>
</dbReference>
<evidence type="ECO:0000313" key="4">
    <source>
        <dbReference type="EMBL" id="KAA0161622.1"/>
    </source>
</evidence>
<comment type="caution">
    <text evidence="4">The sequence shown here is derived from an EMBL/GenBank/DDBJ whole genome shotgun (WGS) entry which is preliminary data.</text>
</comment>
<dbReference type="Proteomes" id="UP000325113">
    <property type="component" value="Unassembled WGS sequence"/>
</dbReference>
<keyword evidence="1" id="KW-0677">Repeat</keyword>
<keyword evidence="2" id="KW-0040">ANK repeat</keyword>
<dbReference type="SUPFAM" id="SSF48403">
    <property type="entry name" value="Ankyrin repeat"/>
    <property type="match status" value="1"/>
</dbReference>
<accession>A0A5A8D7Y3</accession>
<dbReference type="GO" id="GO:0000976">
    <property type="term" value="F:transcription cis-regulatory region binding"/>
    <property type="evidence" value="ECO:0007669"/>
    <property type="project" value="TreeGrafter"/>
</dbReference>
<evidence type="ECO:0000313" key="5">
    <source>
        <dbReference type="Proteomes" id="UP000325113"/>
    </source>
</evidence>
<dbReference type="Gene3D" id="1.25.40.20">
    <property type="entry name" value="Ankyrin repeat-containing domain"/>
    <property type="match status" value="1"/>
</dbReference>
<dbReference type="PANTHER" id="PTHR24193">
    <property type="entry name" value="ANKYRIN REPEAT PROTEIN"/>
    <property type="match status" value="1"/>
</dbReference>
<dbReference type="SMART" id="SM00248">
    <property type="entry name" value="ANK"/>
    <property type="match status" value="4"/>
</dbReference>
<evidence type="ECO:0000256" key="1">
    <source>
        <dbReference type="ARBA" id="ARBA00022737"/>
    </source>
</evidence>
<protein>
    <submittedName>
        <fullName evidence="4">Uncharacterized protein</fullName>
    </submittedName>
</protein>
<proteinExistence type="predicted"/>
<feature type="region of interest" description="Disordered" evidence="3">
    <location>
        <begin position="1"/>
        <end position="41"/>
    </location>
</feature>
<evidence type="ECO:0000256" key="2">
    <source>
        <dbReference type="ARBA" id="ARBA00023043"/>
    </source>
</evidence>
<dbReference type="GO" id="GO:0045944">
    <property type="term" value="P:positive regulation of transcription by RNA polymerase II"/>
    <property type="evidence" value="ECO:0007669"/>
    <property type="project" value="TreeGrafter"/>
</dbReference>
<dbReference type="GO" id="GO:0005634">
    <property type="term" value="C:nucleus"/>
    <property type="evidence" value="ECO:0007669"/>
    <property type="project" value="TreeGrafter"/>
</dbReference>
<dbReference type="InterPro" id="IPR002110">
    <property type="entry name" value="Ankyrin_rpt"/>
</dbReference>
<dbReference type="AlphaFoldDB" id="A0A5A8D7Y3"/>
<name>A0A5A8D7Y3_CAFRO</name>
<gene>
    <name evidence="4" type="ORF">FNF31_03736</name>
</gene>
<dbReference type="PANTHER" id="PTHR24193:SF121">
    <property type="entry name" value="ADA2A-CONTAINING COMPLEX COMPONENT 3, ISOFORM D"/>
    <property type="match status" value="1"/>
</dbReference>
<dbReference type="EMBL" id="VLTM01000034">
    <property type="protein sequence ID" value="KAA0161622.1"/>
    <property type="molecule type" value="Genomic_DNA"/>
</dbReference>
<sequence length="195" mass="19906">MGLCASGLDGGETTRQRPAGGSLGAAHSALDDAGPKGTAGTASERELLAAAAAGETARVKALLDRGVDVNFGATLPNTPTALLEAVKHKQKEVVTLLLSRGARVDPVYLQKMNALHVAARGKANAILGMLLSEPGVASVINDRDQGGRTVLFYVASGKDRDLYAMLVGMGADETIPDSSGTTARAKAIQNGLVDA</sequence>
<reference evidence="4 5" key="1">
    <citation type="submission" date="2019-07" db="EMBL/GenBank/DDBJ databases">
        <title>Genomes of Cafeteria roenbergensis.</title>
        <authorList>
            <person name="Fischer M.G."/>
            <person name="Hackl T."/>
            <person name="Roman M."/>
        </authorList>
    </citation>
    <scope>NUCLEOTIDE SEQUENCE [LARGE SCALE GENOMIC DNA]</scope>
    <source>
        <strain evidence="4 5">Cflag</strain>
    </source>
</reference>
<organism evidence="4 5">
    <name type="scientific">Cafeteria roenbergensis</name>
    <name type="common">Marine flagellate</name>
    <dbReference type="NCBI Taxonomy" id="33653"/>
    <lineage>
        <taxon>Eukaryota</taxon>
        <taxon>Sar</taxon>
        <taxon>Stramenopiles</taxon>
        <taxon>Bigyra</taxon>
        <taxon>Opalozoa</taxon>
        <taxon>Bicosoecida</taxon>
        <taxon>Cafeteriaceae</taxon>
        <taxon>Cafeteria</taxon>
    </lineage>
</organism>
<evidence type="ECO:0000256" key="3">
    <source>
        <dbReference type="SAM" id="MobiDB-lite"/>
    </source>
</evidence>
<dbReference type="InterPro" id="IPR050663">
    <property type="entry name" value="Ankyrin-SOCS_Box"/>
</dbReference>